<dbReference type="SUPFAM" id="SSF56281">
    <property type="entry name" value="Metallo-hydrolase/oxidoreductase"/>
    <property type="match status" value="1"/>
</dbReference>
<dbReference type="Pfam" id="PF12706">
    <property type="entry name" value="Lactamase_B_2"/>
    <property type="match status" value="1"/>
</dbReference>
<gene>
    <name evidence="2" type="ORF">UFOPK3376_00828</name>
</gene>
<evidence type="ECO:0000313" key="2">
    <source>
        <dbReference type="EMBL" id="CAB4870969.1"/>
    </source>
</evidence>
<evidence type="ECO:0000259" key="1">
    <source>
        <dbReference type="Pfam" id="PF12706"/>
    </source>
</evidence>
<dbReference type="CDD" id="cd07715">
    <property type="entry name" value="TaR3-like_MBL-fold"/>
    <property type="match status" value="1"/>
</dbReference>
<dbReference type="PANTHER" id="PTHR46018:SF2">
    <property type="entry name" value="ZINC PHOSPHODIESTERASE ELAC PROTEIN 1"/>
    <property type="match status" value="1"/>
</dbReference>
<proteinExistence type="predicted"/>
<feature type="domain" description="Metallo-beta-lactamase" evidence="1">
    <location>
        <begin position="65"/>
        <end position="240"/>
    </location>
</feature>
<dbReference type="Gene3D" id="3.60.15.10">
    <property type="entry name" value="Ribonuclease Z/Hydroxyacylglutathione hydrolase-like"/>
    <property type="match status" value="1"/>
</dbReference>
<dbReference type="PANTHER" id="PTHR46018">
    <property type="entry name" value="ZINC PHOSPHODIESTERASE ELAC PROTEIN 1"/>
    <property type="match status" value="1"/>
</dbReference>
<dbReference type="EMBL" id="CAFBLP010000014">
    <property type="protein sequence ID" value="CAB4870969.1"/>
    <property type="molecule type" value="Genomic_DNA"/>
</dbReference>
<dbReference type="GO" id="GO:0042781">
    <property type="term" value="F:3'-tRNA processing endoribonuclease activity"/>
    <property type="evidence" value="ECO:0007669"/>
    <property type="project" value="TreeGrafter"/>
</dbReference>
<reference evidence="2" key="1">
    <citation type="submission" date="2020-05" db="EMBL/GenBank/DDBJ databases">
        <authorList>
            <person name="Chiriac C."/>
            <person name="Salcher M."/>
            <person name="Ghai R."/>
            <person name="Kavagutti S V."/>
        </authorList>
    </citation>
    <scope>NUCLEOTIDE SEQUENCE</scope>
</reference>
<dbReference type="AlphaFoldDB" id="A0A6J7DRP6"/>
<organism evidence="2">
    <name type="scientific">freshwater metagenome</name>
    <dbReference type="NCBI Taxonomy" id="449393"/>
    <lineage>
        <taxon>unclassified sequences</taxon>
        <taxon>metagenomes</taxon>
        <taxon>ecological metagenomes</taxon>
    </lineage>
</organism>
<name>A0A6J7DRP6_9ZZZZ</name>
<dbReference type="InterPro" id="IPR001279">
    <property type="entry name" value="Metallo-B-lactamas"/>
</dbReference>
<dbReference type="InterPro" id="IPR036866">
    <property type="entry name" value="RibonucZ/Hydroxyglut_hydro"/>
</dbReference>
<accession>A0A6J7DRP6</accession>
<sequence>MKVTFYGVRGSTPCNGSEIERYGGNTSCVGLDVPGNDPIVFDLGTGLRYFGMKQPSDGSFRGHALLTHLHWDHTQGLPFFAPILCAGAEFDVYGPPQEDGRSIGEILAATIRPPLFPIELERFPGRMRFHDVSDTDFTIGADVAVKARLIPHVGPTCGYRVTWNGRSVAYLSDHQMPYDGSMAASQGALELIDGCDLLIHDSQYLVSEFATKSTWGHCTAEFAVWLAAEAGAKRLALYHHDPTRGDDAVDDMLRAITLEGQRLGVEVFAASEGLTIDL</sequence>
<protein>
    <submittedName>
        <fullName evidence="2">Unannotated protein</fullName>
    </submittedName>
</protein>